<dbReference type="AlphaFoldDB" id="E3GXP8"/>
<dbReference type="GO" id="GO:0003906">
    <property type="term" value="F:DNA-(apurinic or apyrimidinic site) endonuclease activity"/>
    <property type="evidence" value="ECO:0007669"/>
    <property type="project" value="TreeGrafter"/>
</dbReference>
<dbReference type="InterPro" id="IPR013022">
    <property type="entry name" value="Xyl_isomerase-like_TIM-brl"/>
</dbReference>
<dbReference type="HOGENOM" id="CLU_068832_0_0_2"/>
<name>E3GXP8_METFV</name>
<dbReference type="Gene3D" id="3.20.20.150">
    <property type="entry name" value="Divalent-metal-dependent TIM barrel enzymes"/>
    <property type="match status" value="1"/>
</dbReference>
<organism evidence="2 3">
    <name type="scientific">Methanothermus fervidus (strain ATCC 43054 / DSM 2088 / JCM 10308 / V24 S)</name>
    <dbReference type="NCBI Taxonomy" id="523846"/>
    <lineage>
        <taxon>Archaea</taxon>
        <taxon>Methanobacteriati</taxon>
        <taxon>Methanobacteriota</taxon>
        <taxon>Methanomada group</taxon>
        <taxon>Methanobacteria</taxon>
        <taxon>Methanobacteriales</taxon>
        <taxon>Methanothermaceae</taxon>
        <taxon>Methanothermus</taxon>
    </lineage>
</organism>
<keyword evidence="2" id="KW-0413">Isomerase</keyword>
<dbReference type="OrthoDB" id="33250at2157"/>
<evidence type="ECO:0000313" key="2">
    <source>
        <dbReference type="EMBL" id="ADP77080.1"/>
    </source>
</evidence>
<dbReference type="GO" id="GO:0003677">
    <property type="term" value="F:DNA binding"/>
    <property type="evidence" value="ECO:0007669"/>
    <property type="project" value="InterPro"/>
</dbReference>
<dbReference type="InterPro" id="IPR036237">
    <property type="entry name" value="Xyl_isomerase-like_sf"/>
</dbReference>
<dbReference type="KEGG" id="mfv:Mfer_0277"/>
<dbReference type="PANTHER" id="PTHR21445">
    <property type="entry name" value="ENDONUCLEASE IV ENDODEOXYRIBONUCLEASE IV"/>
    <property type="match status" value="1"/>
</dbReference>
<dbReference type="Pfam" id="PF01261">
    <property type="entry name" value="AP_endonuc_2"/>
    <property type="match status" value="1"/>
</dbReference>
<evidence type="ECO:0000313" key="3">
    <source>
        <dbReference type="Proteomes" id="UP000002315"/>
    </source>
</evidence>
<dbReference type="GO" id="GO:0006284">
    <property type="term" value="P:base-excision repair"/>
    <property type="evidence" value="ECO:0007669"/>
    <property type="project" value="TreeGrafter"/>
</dbReference>
<dbReference type="PANTHER" id="PTHR21445:SF0">
    <property type="entry name" value="APURINIC-APYRIMIDINIC ENDONUCLEASE"/>
    <property type="match status" value="1"/>
</dbReference>
<feature type="domain" description="Xylose isomerase-like TIM barrel" evidence="1">
    <location>
        <begin position="21"/>
        <end position="260"/>
    </location>
</feature>
<dbReference type="GO" id="GO:0008081">
    <property type="term" value="F:phosphoric diester hydrolase activity"/>
    <property type="evidence" value="ECO:0007669"/>
    <property type="project" value="TreeGrafter"/>
</dbReference>
<dbReference type="SUPFAM" id="SSF51658">
    <property type="entry name" value="Xylose isomerase-like"/>
    <property type="match status" value="1"/>
</dbReference>
<dbReference type="STRING" id="523846.Mfer_0277"/>
<dbReference type="SMART" id="SM00518">
    <property type="entry name" value="AP2Ec"/>
    <property type="match status" value="1"/>
</dbReference>
<keyword evidence="3" id="KW-1185">Reference proteome</keyword>
<sequence>MIRVGPAGNPIGYKGKTVDVFDYLKKLGLDAYEYQATYGVRIGKKSSLLIGKNAKKNDVLVSIHAPYYINLSSADKGVIQRSINRLFITSKVAEWMNAYRIVFHPGYYGKFSKSEAMELCKNSIKKLLSKVKEKNIKNYCFAPETTGKKSQLGSLNEIIEICQSFENFQPTIDFAHIHAREGGSLKDENDYYHILNFVENELGVKHFHCHFTKVEFSEKGEVKHHSLNEEKYGPPLEPLIKVLVENGFNATIICETPKLDQDAIKIKEKIGRFNKGEN</sequence>
<dbReference type="InterPro" id="IPR001719">
    <property type="entry name" value="AP_endonuc_2"/>
</dbReference>
<gene>
    <name evidence="2" type="ordered locus">Mfer_0277</name>
</gene>
<protein>
    <submittedName>
        <fullName evidence="2">Xylose isomerase domain protein TIM barrel</fullName>
    </submittedName>
</protein>
<dbReference type="GO" id="GO:0008270">
    <property type="term" value="F:zinc ion binding"/>
    <property type="evidence" value="ECO:0007669"/>
    <property type="project" value="InterPro"/>
</dbReference>
<dbReference type="Proteomes" id="UP000002315">
    <property type="component" value="Chromosome"/>
</dbReference>
<dbReference type="GO" id="GO:0016853">
    <property type="term" value="F:isomerase activity"/>
    <property type="evidence" value="ECO:0007669"/>
    <property type="project" value="UniProtKB-KW"/>
</dbReference>
<reference evidence="2 3" key="1">
    <citation type="journal article" date="2010" name="Stand. Genomic Sci.">
        <title>Complete genome sequence of Methanothermus fervidus type strain (V24S).</title>
        <authorList>
            <person name="Anderson I."/>
            <person name="Djao O.D."/>
            <person name="Misra M."/>
            <person name="Chertkov O."/>
            <person name="Nolan M."/>
            <person name="Lucas S."/>
            <person name="Lapidus A."/>
            <person name="Del Rio T.G."/>
            <person name="Tice H."/>
            <person name="Cheng J.F."/>
            <person name="Tapia R."/>
            <person name="Han C."/>
            <person name="Goodwin L."/>
            <person name="Pitluck S."/>
            <person name="Liolios K."/>
            <person name="Ivanova N."/>
            <person name="Mavromatis K."/>
            <person name="Mikhailova N."/>
            <person name="Pati A."/>
            <person name="Brambilla E."/>
            <person name="Chen A."/>
            <person name="Palaniappan K."/>
            <person name="Land M."/>
            <person name="Hauser L."/>
            <person name="Chang Y.J."/>
            <person name="Jeffries C.D."/>
            <person name="Sikorski J."/>
            <person name="Spring S."/>
            <person name="Rohde M."/>
            <person name="Eichinger K."/>
            <person name="Huber H."/>
            <person name="Wirth R."/>
            <person name="Goker M."/>
            <person name="Detter J.C."/>
            <person name="Woyke T."/>
            <person name="Bristow J."/>
            <person name="Eisen J.A."/>
            <person name="Markowitz V."/>
            <person name="Hugenholtz P."/>
            <person name="Klenk H.P."/>
            <person name="Kyrpides N.C."/>
        </authorList>
    </citation>
    <scope>NUCLEOTIDE SEQUENCE [LARGE SCALE GENOMIC DNA]</scope>
    <source>
        <strain evidence="3">ATCC 43054 / DSM 2088 / JCM 10308 / V24 S</strain>
    </source>
</reference>
<dbReference type="EMBL" id="CP002278">
    <property type="protein sequence ID" value="ADP77080.1"/>
    <property type="molecule type" value="Genomic_DNA"/>
</dbReference>
<evidence type="ECO:0000259" key="1">
    <source>
        <dbReference type="Pfam" id="PF01261"/>
    </source>
</evidence>
<accession>E3GXP8</accession>
<proteinExistence type="predicted"/>